<feature type="transmembrane region" description="Helical" evidence="1">
    <location>
        <begin position="113"/>
        <end position="129"/>
    </location>
</feature>
<evidence type="ECO:0000313" key="4">
    <source>
        <dbReference type="Proteomes" id="UP000182544"/>
    </source>
</evidence>
<dbReference type="OrthoDB" id="9788724at2"/>
<keyword evidence="1" id="KW-1133">Transmembrane helix</keyword>
<keyword evidence="4" id="KW-1185">Reference proteome</keyword>
<proteinExistence type="predicted"/>
<evidence type="ECO:0000259" key="2">
    <source>
        <dbReference type="Pfam" id="PF07786"/>
    </source>
</evidence>
<dbReference type="RefSeq" id="WP_072400522.1">
    <property type="nucleotide sequence ID" value="NZ_FPKV01000001.1"/>
</dbReference>
<evidence type="ECO:0000256" key="1">
    <source>
        <dbReference type="SAM" id="Phobius"/>
    </source>
</evidence>
<reference evidence="3 4" key="1">
    <citation type="submission" date="2016-10" db="EMBL/GenBank/DDBJ databases">
        <authorList>
            <person name="de Groot N.N."/>
        </authorList>
    </citation>
    <scope>NUCLEOTIDE SEQUENCE [LARGE SCALE GENOMIC DNA]</scope>
    <source>
        <strain evidence="3 4">DSM 18180</strain>
    </source>
</reference>
<feature type="domain" description="Heparan-alpha-glucosaminide N-acetyltransferase catalytic" evidence="2">
    <location>
        <begin position="4"/>
        <end position="150"/>
    </location>
</feature>
<keyword evidence="3" id="KW-0808">Transferase</keyword>
<accession>A0A1K2ID96</accession>
<dbReference type="AlphaFoldDB" id="A0A1K2ID96"/>
<dbReference type="STRING" id="369401.SAMN05428642_101891"/>
<name>A0A1K2ID96_9FLAO</name>
<feature type="transmembrane region" description="Helical" evidence="1">
    <location>
        <begin position="7"/>
        <end position="28"/>
    </location>
</feature>
<keyword evidence="1" id="KW-0472">Membrane</keyword>
<feature type="transmembrane region" description="Helical" evidence="1">
    <location>
        <begin position="283"/>
        <end position="301"/>
    </location>
</feature>
<organism evidence="3 4">
    <name type="scientific">Flaviramulus basaltis</name>
    <dbReference type="NCBI Taxonomy" id="369401"/>
    <lineage>
        <taxon>Bacteria</taxon>
        <taxon>Pseudomonadati</taxon>
        <taxon>Bacteroidota</taxon>
        <taxon>Flavobacteriia</taxon>
        <taxon>Flavobacteriales</taxon>
        <taxon>Flavobacteriaceae</taxon>
        <taxon>Flaviramulus</taxon>
    </lineage>
</organism>
<dbReference type="InterPro" id="IPR012429">
    <property type="entry name" value="HGSNAT_cat"/>
</dbReference>
<feature type="transmembrane region" description="Helical" evidence="1">
    <location>
        <begin position="222"/>
        <end position="243"/>
    </location>
</feature>
<keyword evidence="3" id="KW-0012">Acyltransferase</keyword>
<dbReference type="PANTHER" id="PTHR31061">
    <property type="entry name" value="LD22376P"/>
    <property type="match status" value="1"/>
</dbReference>
<dbReference type="Proteomes" id="UP000182544">
    <property type="component" value="Unassembled WGS sequence"/>
</dbReference>
<gene>
    <name evidence="3" type="ORF">SAMN05428642_101891</name>
</gene>
<evidence type="ECO:0000313" key="3">
    <source>
        <dbReference type="EMBL" id="SFZ90359.1"/>
    </source>
</evidence>
<feature type="transmembrane region" description="Helical" evidence="1">
    <location>
        <begin position="85"/>
        <end position="101"/>
    </location>
</feature>
<dbReference type="PANTHER" id="PTHR31061:SF24">
    <property type="entry name" value="LD22376P"/>
    <property type="match status" value="1"/>
</dbReference>
<feature type="transmembrane region" description="Helical" evidence="1">
    <location>
        <begin position="136"/>
        <end position="156"/>
    </location>
</feature>
<feature type="transmembrane region" description="Helical" evidence="1">
    <location>
        <begin position="48"/>
        <end position="65"/>
    </location>
</feature>
<feature type="transmembrane region" description="Helical" evidence="1">
    <location>
        <begin position="193"/>
        <end position="210"/>
    </location>
</feature>
<feature type="transmembrane region" description="Helical" evidence="1">
    <location>
        <begin position="249"/>
        <end position="271"/>
    </location>
</feature>
<keyword evidence="1" id="KW-0812">Transmembrane</keyword>
<feature type="transmembrane region" description="Helical" evidence="1">
    <location>
        <begin position="337"/>
        <end position="355"/>
    </location>
</feature>
<dbReference type="EMBL" id="FPKV01000001">
    <property type="protein sequence ID" value="SFZ90359.1"/>
    <property type="molecule type" value="Genomic_DNA"/>
</dbReference>
<sequence>MNKRIEAVDILRGLTILAMILVNTPGTWSHVYPPLLHAKWHGLTPTDLIFPFFLFIVGISIFFAYENKPNTKSTYKKIIIRSLKLIGLGLFLNLFLPYFPLVEDFETLRLPGVLQRIGVVFLISSILFLNCNWKILLGISIFTLIGYWLFLGFMPFPNGIMPTFDRASNNWANYIDLNVLGKHMWQPDYDPEGLISTIPAIISCLFGILIGKTLSVLQKNKVFVLLMISSVFLSSGYLFNEWFPINKAIWSSSFVLVTCGWAVLILSIIYYFTDVLNLKQGAIFKYVGMNAITIYFLSSFISKSFYLTKVNNDHDIHTYLYDSFFVCPFFSEETSSLLYALAVVLFYVGLGYFLFKKKIFIKV</sequence>
<protein>
    <submittedName>
        <fullName evidence="3">Predicted acyltransferase</fullName>
    </submittedName>
</protein>
<dbReference type="GO" id="GO:0016746">
    <property type="term" value="F:acyltransferase activity"/>
    <property type="evidence" value="ECO:0007669"/>
    <property type="project" value="UniProtKB-KW"/>
</dbReference>
<dbReference type="Pfam" id="PF07786">
    <property type="entry name" value="HGSNAT_cat"/>
    <property type="match status" value="1"/>
</dbReference>